<organism evidence="2 3">
    <name type="scientific">Candidatus Kaiserbacteria bacterium RIFCSPLOWO2_12_FULL_45_26</name>
    <dbReference type="NCBI Taxonomy" id="1798525"/>
    <lineage>
        <taxon>Bacteria</taxon>
        <taxon>Candidatus Kaiseribacteriota</taxon>
    </lineage>
</organism>
<proteinExistence type="predicted"/>
<dbReference type="AlphaFoldDB" id="A0A1F6FGE8"/>
<gene>
    <name evidence="2" type="ORF">A3G90_02595</name>
</gene>
<sequence>MYQDLITFTKSKSFQGILIGIVISIVALGIFQTGVMVGEHKARFSHHFGDNFERNFIDANRPGAMPFAEEMGDMRLPVGHGSAGEVVSVTLPTFVVAGPDNVEKTIRVSDETLFREFREELSSEDIVIGSFVVVLGSPNEGGEIEATLVRFLPPPPDFISNDRSE</sequence>
<protein>
    <submittedName>
        <fullName evidence="2">Uncharacterized protein</fullName>
    </submittedName>
</protein>
<evidence type="ECO:0000313" key="3">
    <source>
        <dbReference type="Proteomes" id="UP000177325"/>
    </source>
</evidence>
<keyword evidence="1" id="KW-0472">Membrane</keyword>
<feature type="transmembrane region" description="Helical" evidence="1">
    <location>
        <begin position="17"/>
        <end position="37"/>
    </location>
</feature>
<reference evidence="2 3" key="1">
    <citation type="journal article" date="2016" name="Nat. Commun.">
        <title>Thousands of microbial genomes shed light on interconnected biogeochemical processes in an aquifer system.</title>
        <authorList>
            <person name="Anantharaman K."/>
            <person name="Brown C.T."/>
            <person name="Hug L.A."/>
            <person name="Sharon I."/>
            <person name="Castelle C.J."/>
            <person name="Probst A.J."/>
            <person name="Thomas B.C."/>
            <person name="Singh A."/>
            <person name="Wilkins M.J."/>
            <person name="Karaoz U."/>
            <person name="Brodie E.L."/>
            <person name="Williams K.H."/>
            <person name="Hubbard S.S."/>
            <person name="Banfield J.F."/>
        </authorList>
    </citation>
    <scope>NUCLEOTIDE SEQUENCE [LARGE SCALE GENOMIC DNA]</scope>
</reference>
<evidence type="ECO:0000256" key="1">
    <source>
        <dbReference type="SAM" id="Phobius"/>
    </source>
</evidence>
<comment type="caution">
    <text evidence="2">The sequence shown here is derived from an EMBL/GenBank/DDBJ whole genome shotgun (WGS) entry which is preliminary data.</text>
</comment>
<dbReference type="STRING" id="1798525.A3G90_02595"/>
<evidence type="ECO:0000313" key="2">
    <source>
        <dbReference type="EMBL" id="OGG84933.1"/>
    </source>
</evidence>
<name>A0A1F6FGE8_9BACT</name>
<dbReference type="Proteomes" id="UP000177325">
    <property type="component" value="Unassembled WGS sequence"/>
</dbReference>
<accession>A0A1F6FGE8</accession>
<keyword evidence="1" id="KW-0812">Transmembrane</keyword>
<dbReference type="EMBL" id="MFMM01000001">
    <property type="protein sequence ID" value="OGG84933.1"/>
    <property type="molecule type" value="Genomic_DNA"/>
</dbReference>
<keyword evidence="1" id="KW-1133">Transmembrane helix</keyword>